<dbReference type="Pfam" id="PF00355">
    <property type="entry name" value="Rieske"/>
    <property type="match status" value="1"/>
</dbReference>
<dbReference type="InterPro" id="IPR036922">
    <property type="entry name" value="Rieske_2Fe-2S_sf"/>
</dbReference>
<accession>A0A830H0T4</accession>
<dbReference type="CDD" id="cd03467">
    <property type="entry name" value="Rieske"/>
    <property type="match status" value="1"/>
</dbReference>
<evidence type="ECO:0000256" key="2">
    <source>
        <dbReference type="ARBA" id="ARBA00022723"/>
    </source>
</evidence>
<evidence type="ECO:0000256" key="4">
    <source>
        <dbReference type="ARBA" id="ARBA00023014"/>
    </source>
</evidence>
<evidence type="ECO:0000313" key="7">
    <source>
        <dbReference type="EMBL" id="GGP22424.1"/>
    </source>
</evidence>
<feature type="domain" description="Rieske" evidence="6">
    <location>
        <begin position="24"/>
        <end position="75"/>
    </location>
</feature>
<gene>
    <name evidence="7" type="ORF">GCM10007981_18430</name>
</gene>
<evidence type="ECO:0000256" key="5">
    <source>
        <dbReference type="ARBA" id="ARBA00034078"/>
    </source>
</evidence>
<keyword evidence="4" id="KW-0411">Iron-sulfur</keyword>
<proteinExistence type="predicted"/>
<keyword evidence="1" id="KW-0001">2Fe-2S</keyword>
<reference evidence="7" key="1">
    <citation type="journal article" date="2014" name="Int. J. Syst. Evol. Microbiol.">
        <title>Complete genome sequence of Corynebacterium casei LMG S-19264T (=DSM 44701T), isolated from a smear-ripened cheese.</title>
        <authorList>
            <consortium name="US DOE Joint Genome Institute (JGI-PGF)"/>
            <person name="Walter F."/>
            <person name="Albersmeier A."/>
            <person name="Kalinowski J."/>
            <person name="Ruckert C."/>
        </authorList>
    </citation>
    <scope>NUCLEOTIDE SEQUENCE</scope>
    <source>
        <strain evidence="7">JCM 10088</strain>
    </source>
</reference>
<keyword evidence="3" id="KW-0408">Iron</keyword>
<comment type="cofactor">
    <cofactor evidence="5">
        <name>[2Fe-2S] cluster</name>
        <dbReference type="ChEBI" id="CHEBI:190135"/>
    </cofactor>
</comment>
<evidence type="ECO:0000313" key="8">
    <source>
        <dbReference type="Proteomes" id="UP000610960"/>
    </source>
</evidence>
<dbReference type="PANTHER" id="PTHR21496">
    <property type="entry name" value="FERREDOXIN-RELATED"/>
    <property type="match status" value="1"/>
</dbReference>
<evidence type="ECO:0000256" key="3">
    <source>
        <dbReference type="ARBA" id="ARBA00023004"/>
    </source>
</evidence>
<sequence>MKVRISTKVFERENSIITWVNNRPVLVAKVEGRLYAMDAVCAHMGCALLTKVNGYTVTCPAHEAQYDIRTGQLIAKAKIRPEEGCETEKITPPLKTYQASETSDGFIELKMD</sequence>
<keyword evidence="2" id="KW-0479">Metal-binding</keyword>
<dbReference type="InterPro" id="IPR017941">
    <property type="entry name" value="Rieske_2Fe-2S"/>
</dbReference>
<dbReference type="EMBL" id="BMNL01000004">
    <property type="protein sequence ID" value="GGP22424.1"/>
    <property type="molecule type" value="Genomic_DNA"/>
</dbReference>
<protein>
    <submittedName>
        <fullName evidence="7">Rubredoxin</fullName>
    </submittedName>
</protein>
<dbReference type="AlphaFoldDB" id="A0A830H0T4"/>
<keyword evidence="8" id="KW-1185">Reference proteome</keyword>
<dbReference type="GO" id="GO:0051537">
    <property type="term" value="F:2 iron, 2 sulfur cluster binding"/>
    <property type="evidence" value="ECO:0007669"/>
    <property type="project" value="UniProtKB-KW"/>
</dbReference>
<dbReference type="Proteomes" id="UP000610960">
    <property type="component" value="Unassembled WGS sequence"/>
</dbReference>
<comment type="caution">
    <text evidence="7">The sequence shown here is derived from an EMBL/GenBank/DDBJ whole genome shotgun (WGS) entry which is preliminary data.</text>
</comment>
<dbReference type="Gene3D" id="2.102.10.10">
    <property type="entry name" value="Rieske [2Fe-2S] iron-sulphur domain"/>
    <property type="match status" value="1"/>
</dbReference>
<dbReference type="PANTHER" id="PTHR21496:SF0">
    <property type="entry name" value="RIESKE DOMAIN-CONTAINING PROTEIN"/>
    <property type="match status" value="1"/>
</dbReference>
<dbReference type="RefSeq" id="WP_188597102.1">
    <property type="nucleotide sequence ID" value="NZ_BMNL01000004.1"/>
</dbReference>
<organism evidence="7 8">
    <name type="scientific">Thermocladium modestius</name>
    <dbReference type="NCBI Taxonomy" id="62609"/>
    <lineage>
        <taxon>Archaea</taxon>
        <taxon>Thermoproteota</taxon>
        <taxon>Thermoprotei</taxon>
        <taxon>Thermoproteales</taxon>
        <taxon>Thermoproteaceae</taxon>
        <taxon>Thermocladium</taxon>
    </lineage>
</organism>
<dbReference type="OrthoDB" id="6837at2157"/>
<name>A0A830H0T4_9CREN</name>
<reference evidence="7" key="2">
    <citation type="submission" date="2020-09" db="EMBL/GenBank/DDBJ databases">
        <authorList>
            <person name="Sun Q."/>
            <person name="Ohkuma M."/>
        </authorList>
    </citation>
    <scope>NUCLEOTIDE SEQUENCE</scope>
    <source>
        <strain evidence="7">JCM 10088</strain>
    </source>
</reference>
<dbReference type="PROSITE" id="PS51296">
    <property type="entry name" value="RIESKE"/>
    <property type="match status" value="1"/>
</dbReference>
<dbReference type="GO" id="GO:0046872">
    <property type="term" value="F:metal ion binding"/>
    <property type="evidence" value="ECO:0007669"/>
    <property type="project" value="UniProtKB-KW"/>
</dbReference>
<evidence type="ECO:0000256" key="1">
    <source>
        <dbReference type="ARBA" id="ARBA00022714"/>
    </source>
</evidence>
<evidence type="ECO:0000259" key="6">
    <source>
        <dbReference type="PROSITE" id="PS51296"/>
    </source>
</evidence>
<dbReference type="SUPFAM" id="SSF50022">
    <property type="entry name" value="ISP domain"/>
    <property type="match status" value="1"/>
</dbReference>